<evidence type="ECO:0000313" key="3">
    <source>
        <dbReference type="Proteomes" id="UP001219518"/>
    </source>
</evidence>
<reference evidence="2" key="1">
    <citation type="submission" date="2021-07" db="EMBL/GenBank/DDBJ databases">
        <authorList>
            <person name="Catto M.A."/>
            <person name="Jacobson A."/>
            <person name="Kennedy G."/>
            <person name="Labadie P."/>
            <person name="Hunt B.G."/>
            <person name="Srinivasan R."/>
        </authorList>
    </citation>
    <scope>NUCLEOTIDE SEQUENCE</scope>
    <source>
        <strain evidence="2">PL_HMW_Pooled</strain>
        <tissue evidence="2">Head</tissue>
    </source>
</reference>
<feature type="compositionally biased region" description="Basic residues" evidence="1">
    <location>
        <begin position="180"/>
        <end position="192"/>
    </location>
</feature>
<sequence length="468" mass="49811">MAWGYWSATSVLPDRRSPRRGTTVAHQLPAAAPAPVPAVHTGQTAPAPGQPCSSSSSSSADGPLAAGPGQQVAGAQGQGVAPAGSCAEPIRAQRRPSLDLYAGQLDEPPDGLGYRDVGGRMTLDRHGMPLCSSAPHAHQMQPPAPQYRAVPWAASTNAVHLDDPHDELVINHSYCPRLDHRHPGHGHGHSHLHGLLAGPGGPGPGGPGPGGHHHHHHPMGPVPAAPGPGPGPNQYRAQVQYHRADMEPSDDEEEPGYASGEHDPVTPGPDPPLGWLSPPPLPAPPRTTPPHPTHRPPQGLQPAARRFGPSPPSHSTWAPPRPAPPPHGARLMSYRAEMAKVHRSSQNPNQARTPDPSGRADRRNAILRLRSKVVGGRWGRRRTLRRHFKDNYSGPENLESRGNEPFVGRGALLIHNAEDHSGEVNSKEHGSNSGNKSQSKEKSKNYSSKCDKCNLNFSSTQSFAKNIT</sequence>
<accession>A0AAE1LEE6</accession>
<organism evidence="2 3">
    <name type="scientific">Frankliniella fusca</name>
    <dbReference type="NCBI Taxonomy" id="407009"/>
    <lineage>
        <taxon>Eukaryota</taxon>
        <taxon>Metazoa</taxon>
        <taxon>Ecdysozoa</taxon>
        <taxon>Arthropoda</taxon>
        <taxon>Hexapoda</taxon>
        <taxon>Insecta</taxon>
        <taxon>Pterygota</taxon>
        <taxon>Neoptera</taxon>
        <taxon>Paraneoptera</taxon>
        <taxon>Thysanoptera</taxon>
        <taxon>Terebrantia</taxon>
        <taxon>Thripoidea</taxon>
        <taxon>Thripidae</taxon>
        <taxon>Frankliniella</taxon>
    </lineage>
</organism>
<dbReference type="AlphaFoldDB" id="A0AAE1LEE6"/>
<evidence type="ECO:0000313" key="2">
    <source>
        <dbReference type="EMBL" id="KAK3915082.1"/>
    </source>
</evidence>
<feature type="region of interest" description="Disordered" evidence="1">
    <location>
        <begin position="421"/>
        <end position="450"/>
    </location>
</feature>
<name>A0AAE1LEE6_9NEOP</name>
<feature type="compositionally biased region" description="Low complexity" evidence="1">
    <location>
        <begin position="29"/>
        <end position="84"/>
    </location>
</feature>
<feature type="compositionally biased region" description="Basic and acidic residues" evidence="1">
    <location>
        <begin position="438"/>
        <end position="450"/>
    </location>
</feature>
<protein>
    <submittedName>
        <fullName evidence="2">Uncharacterized protein</fullName>
    </submittedName>
</protein>
<proteinExistence type="predicted"/>
<dbReference type="EMBL" id="JAHWGI010000403">
    <property type="protein sequence ID" value="KAK3915082.1"/>
    <property type="molecule type" value="Genomic_DNA"/>
</dbReference>
<gene>
    <name evidence="2" type="ORF">KUF71_024359</name>
</gene>
<feature type="compositionally biased region" description="Pro residues" evidence="1">
    <location>
        <begin position="220"/>
        <end position="231"/>
    </location>
</feature>
<comment type="caution">
    <text evidence="2">The sequence shown here is derived from an EMBL/GenBank/DDBJ whole genome shotgun (WGS) entry which is preliminary data.</text>
</comment>
<reference evidence="2" key="2">
    <citation type="journal article" date="2023" name="BMC Genomics">
        <title>Pest status, molecular evolution, and epigenetic factors derived from the genome assembly of Frankliniella fusca, a thysanopteran phytovirus vector.</title>
        <authorList>
            <person name="Catto M.A."/>
            <person name="Labadie P.E."/>
            <person name="Jacobson A.L."/>
            <person name="Kennedy G.G."/>
            <person name="Srinivasan R."/>
            <person name="Hunt B.G."/>
        </authorList>
    </citation>
    <scope>NUCLEOTIDE SEQUENCE</scope>
    <source>
        <strain evidence="2">PL_HMW_Pooled</strain>
    </source>
</reference>
<keyword evidence="3" id="KW-1185">Reference proteome</keyword>
<feature type="region of interest" description="Disordered" evidence="1">
    <location>
        <begin position="1"/>
        <end position="84"/>
    </location>
</feature>
<dbReference type="Proteomes" id="UP001219518">
    <property type="component" value="Unassembled WGS sequence"/>
</dbReference>
<feature type="compositionally biased region" description="Pro residues" evidence="1">
    <location>
        <begin position="266"/>
        <end position="291"/>
    </location>
</feature>
<feature type="region of interest" description="Disordered" evidence="1">
    <location>
        <begin position="180"/>
        <end position="367"/>
    </location>
</feature>
<feature type="compositionally biased region" description="Basic and acidic residues" evidence="1">
    <location>
        <begin position="421"/>
        <end position="430"/>
    </location>
</feature>
<evidence type="ECO:0000256" key="1">
    <source>
        <dbReference type="SAM" id="MobiDB-lite"/>
    </source>
</evidence>